<keyword evidence="4" id="KW-1185">Reference proteome</keyword>
<evidence type="ECO:0000256" key="2">
    <source>
        <dbReference type="SAM" id="SignalP"/>
    </source>
</evidence>
<dbReference type="InterPro" id="IPR027482">
    <property type="entry name" value="Sec1-like_dom2"/>
</dbReference>
<dbReference type="Gene3D" id="3.40.50.2060">
    <property type="match status" value="1"/>
</dbReference>
<dbReference type="AlphaFoldDB" id="A0AAV5UEM2"/>
<dbReference type="Gene3D" id="3.40.50.1910">
    <property type="match status" value="1"/>
</dbReference>
<dbReference type="PIRSF" id="PIRSF005715">
    <property type="entry name" value="VPS45_Sec1"/>
    <property type="match status" value="1"/>
</dbReference>
<dbReference type="PANTHER" id="PTHR11679">
    <property type="entry name" value="VESICLE PROTEIN SORTING-ASSOCIATED"/>
    <property type="match status" value="1"/>
</dbReference>
<dbReference type="InterPro" id="IPR036045">
    <property type="entry name" value="Sec1-like_sf"/>
</dbReference>
<name>A0AAV5UEM2_9BILA</name>
<comment type="similarity">
    <text evidence="1">Belongs to the STXBP/unc-18/SEC1 family.</text>
</comment>
<evidence type="ECO:0008006" key="5">
    <source>
        <dbReference type="Google" id="ProtNLM"/>
    </source>
</evidence>
<evidence type="ECO:0000256" key="1">
    <source>
        <dbReference type="ARBA" id="ARBA00009884"/>
    </source>
</evidence>
<comment type="caution">
    <text evidence="3">The sequence shown here is derived from an EMBL/GenBank/DDBJ whole genome shotgun (WGS) entry which is preliminary data.</text>
</comment>
<dbReference type="Pfam" id="PF00995">
    <property type="entry name" value="Sec1"/>
    <property type="match status" value="1"/>
</dbReference>
<dbReference type="SUPFAM" id="SSF56815">
    <property type="entry name" value="Sec1/munc18-like (SM) proteins"/>
    <property type="match status" value="1"/>
</dbReference>
<feature type="chain" id="PRO_5043360843" description="Vps-45" evidence="2">
    <location>
        <begin position="18"/>
        <end position="559"/>
    </location>
</feature>
<keyword evidence="2" id="KW-0732">Signal</keyword>
<dbReference type="Gene3D" id="1.25.40.60">
    <property type="match status" value="1"/>
</dbReference>
<feature type="non-terminal residue" evidence="3">
    <location>
        <position position="1"/>
    </location>
</feature>
<dbReference type="InterPro" id="IPR043127">
    <property type="entry name" value="Sec-1-like_dom3a"/>
</dbReference>
<accession>A0AAV5UEM2</accession>
<dbReference type="Proteomes" id="UP001432027">
    <property type="component" value="Unassembled WGS sequence"/>
</dbReference>
<proteinExistence type="inferred from homology"/>
<dbReference type="GO" id="GO:0016192">
    <property type="term" value="P:vesicle-mediated transport"/>
    <property type="evidence" value="ECO:0007669"/>
    <property type="project" value="InterPro"/>
</dbReference>
<sequence>SLITLFSLFTLFNMVDVLDTVRLYIKEMVHLAGPQMKIMLMDKETTSIVSCAYGQNEMMQKEVYIFERIDNGVQREPIKYLKCLVYVRPTPDNLHLLQEELRNPRYAQYYIYFSNIVSKADLKMLAEADEQETVRDVQEFFIDSIALSSNLCSLSIPRPYEHTVMSMSIQSHRRSTEAIIALLLSLKKRPLIKYQRSSEDATKLAQKVGEVIRREAQLFEETFLDTLLLVIDRFEDPVTPLLNQWTYEAMVHELLTFKQNCVTVEGNKYVLNERDDDFYAKNICSNFGEIGANCKALITEYQQKANTHKNVESIADMKQFVEEYPQFKKMSGSVSKHVAIIGELSRLVGAHNLLEVSELEQSMVVDGDQARTLDRLKTLLAHPKTTQGDATRLIMLYALRFEGTNGADLRALVQKMRSTETTETLMALLKYAGTARRRGDLFGSANPMEITKRFIKGLKGVENVYTQHIPLLQQQLEAASRGRLVDGVWGVVNQEAIPATRIDHIIVFIVGGATFAESALVRQWNERRRSQPGLPSVTLQATHVHNTTSFIDQISAMRQ</sequence>
<gene>
    <name evidence="3" type="ORF">PENTCL1PPCAC_27186</name>
</gene>
<dbReference type="EMBL" id="BTSX01000006">
    <property type="protein sequence ID" value="GMT05012.1"/>
    <property type="molecule type" value="Genomic_DNA"/>
</dbReference>
<feature type="signal peptide" evidence="2">
    <location>
        <begin position="1"/>
        <end position="17"/>
    </location>
</feature>
<evidence type="ECO:0000313" key="4">
    <source>
        <dbReference type="Proteomes" id="UP001432027"/>
    </source>
</evidence>
<dbReference type="InterPro" id="IPR043154">
    <property type="entry name" value="Sec-1-like_dom1"/>
</dbReference>
<evidence type="ECO:0000313" key="3">
    <source>
        <dbReference type="EMBL" id="GMT05012.1"/>
    </source>
</evidence>
<reference evidence="3" key="1">
    <citation type="submission" date="2023-10" db="EMBL/GenBank/DDBJ databases">
        <title>Genome assembly of Pristionchus species.</title>
        <authorList>
            <person name="Yoshida K."/>
            <person name="Sommer R.J."/>
        </authorList>
    </citation>
    <scope>NUCLEOTIDE SEQUENCE</scope>
    <source>
        <strain evidence="3">RS0144</strain>
    </source>
</reference>
<dbReference type="InterPro" id="IPR001619">
    <property type="entry name" value="Sec1-like"/>
</dbReference>
<organism evidence="3 4">
    <name type="scientific">Pristionchus entomophagus</name>
    <dbReference type="NCBI Taxonomy" id="358040"/>
    <lineage>
        <taxon>Eukaryota</taxon>
        <taxon>Metazoa</taxon>
        <taxon>Ecdysozoa</taxon>
        <taxon>Nematoda</taxon>
        <taxon>Chromadorea</taxon>
        <taxon>Rhabditida</taxon>
        <taxon>Rhabditina</taxon>
        <taxon>Diplogasteromorpha</taxon>
        <taxon>Diplogasteroidea</taxon>
        <taxon>Neodiplogasteridae</taxon>
        <taxon>Pristionchus</taxon>
    </lineage>
</organism>
<dbReference type="Gene3D" id="3.90.830.10">
    <property type="entry name" value="Syntaxin Binding Protein 1, Chain A, domain 2"/>
    <property type="match status" value="1"/>
</dbReference>
<protein>
    <recommendedName>
        <fullName evidence="5">Vps-45</fullName>
    </recommendedName>
</protein>